<dbReference type="RefSeq" id="XP_013282047.1">
    <property type="nucleotide sequence ID" value="XM_013426593.1"/>
</dbReference>
<dbReference type="AlphaFoldDB" id="A0A0D2H0N0"/>
<feature type="region of interest" description="Disordered" evidence="1">
    <location>
        <begin position="31"/>
        <end position="54"/>
    </location>
</feature>
<feature type="region of interest" description="Disordered" evidence="1">
    <location>
        <begin position="294"/>
        <end position="330"/>
    </location>
</feature>
<keyword evidence="3" id="KW-1185">Reference proteome</keyword>
<feature type="compositionally biased region" description="Pro residues" evidence="1">
    <location>
        <begin position="35"/>
        <end position="46"/>
    </location>
</feature>
<dbReference type="OrthoDB" id="4161306at2759"/>
<gene>
    <name evidence="2" type="ORF">Z517_08073</name>
</gene>
<evidence type="ECO:0000313" key="2">
    <source>
        <dbReference type="EMBL" id="KIW78239.1"/>
    </source>
</evidence>
<accession>A0A0D2H0N0</accession>
<dbReference type="Proteomes" id="UP000053029">
    <property type="component" value="Unassembled WGS sequence"/>
</dbReference>
<dbReference type="STRING" id="1442368.A0A0D2H0N0"/>
<feature type="region of interest" description="Disordered" evidence="1">
    <location>
        <begin position="1"/>
        <end position="20"/>
    </location>
</feature>
<dbReference type="HOGENOM" id="CLU_636150_0_0_1"/>
<feature type="region of interest" description="Disordered" evidence="1">
    <location>
        <begin position="223"/>
        <end position="256"/>
    </location>
</feature>
<sequence>MAYPQNTFAPSRSLSNPDISLSSFRSISGALASASPPPLPAPPKPPAPRKDLEPTSSEFHPFLCTICWTEQKSLPHTFGLDGRIVCADCWRWTYHMSICWRCGDQNLLTVSQSPLLPPPYLDCNCEPHKHGMIVEEPPVCSRCVDLPESLAKLEQHVRAPRNRPGKVIHPKGLLDGASSRLSLTDPLNPDANRLGAANQKHTMHPPWLVLQSSKRHAEFMSPYQSGPQLHQTPRQKQSTASSTPFATPPQSLKAAELSSCPNIPHQLPLDLAEQPSTPLVGTVTASWVRPGTHLSVDSSKSQGLQFSASTGSSTSPSQHLITSPSDEPRWLQTGSLSRIRRSFSTTKALNPFRRASTTKSFLPPVGSCGPTEMHTPLPSQDIAPARSPIFKELSAFFTSRSKTGKVILQRRVSPDSTKATESGSYTPDKTILDRACERCGMDLSDWWVRREESGAQSRDNEGHRDHTGRFCEDCIATGLMSRAMPGAWD</sequence>
<organism evidence="2 3">
    <name type="scientific">Fonsecaea pedrosoi CBS 271.37</name>
    <dbReference type="NCBI Taxonomy" id="1442368"/>
    <lineage>
        <taxon>Eukaryota</taxon>
        <taxon>Fungi</taxon>
        <taxon>Dikarya</taxon>
        <taxon>Ascomycota</taxon>
        <taxon>Pezizomycotina</taxon>
        <taxon>Eurotiomycetes</taxon>
        <taxon>Chaetothyriomycetidae</taxon>
        <taxon>Chaetothyriales</taxon>
        <taxon>Herpotrichiellaceae</taxon>
        <taxon>Fonsecaea</taxon>
    </lineage>
</organism>
<evidence type="ECO:0000256" key="1">
    <source>
        <dbReference type="SAM" id="MobiDB-lite"/>
    </source>
</evidence>
<dbReference type="GeneID" id="25307563"/>
<feature type="compositionally biased region" description="Polar residues" evidence="1">
    <location>
        <begin position="223"/>
        <end position="250"/>
    </location>
</feature>
<feature type="compositionally biased region" description="Low complexity" evidence="1">
    <location>
        <begin position="307"/>
        <end position="317"/>
    </location>
</feature>
<proteinExistence type="predicted"/>
<dbReference type="VEuPathDB" id="FungiDB:Z517_08073"/>
<name>A0A0D2H0N0_9EURO</name>
<protein>
    <submittedName>
        <fullName evidence="2">Uncharacterized protein</fullName>
    </submittedName>
</protein>
<reference evidence="2 3" key="1">
    <citation type="submission" date="2015-01" db="EMBL/GenBank/DDBJ databases">
        <title>The Genome Sequence of Fonsecaea pedrosoi CBS 271.37.</title>
        <authorList>
            <consortium name="The Broad Institute Genomics Platform"/>
            <person name="Cuomo C."/>
            <person name="de Hoog S."/>
            <person name="Gorbushina A."/>
            <person name="Stielow B."/>
            <person name="Teixiera M."/>
            <person name="Abouelleil A."/>
            <person name="Chapman S.B."/>
            <person name="Priest M."/>
            <person name="Young S.K."/>
            <person name="Wortman J."/>
            <person name="Nusbaum C."/>
            <person name="Birren B."/>
        </authorList>
    </citation>
    <scope>NUCLEOTIDE SEQUENCE [LARGE SCALE GENOMIC DNA]</scope>
    <source>
        <strain evidence="2 3">CBS 271.37</strain>
    </source>
</reference>
<dbReference type="EMBL" id="KN846973">
    <property type="protein sequence ID" value="KIW78239.1"/>
    <property type="molecule type" value="Genomic_DNA"/>
</dbReference>
<feature type="compositionally biased region" description="Polar residues" evidence="1">
    <location>
        <begin position="295"/>
        <end position="306"/>
    </location>
</feature>
<evidence type="ECO:0000313" key="3">
    <source>
        <dbReference type="Proteomes" id="UP000053029"/>
    </source>
</evidence>